<reference evidence="1 2" key="1">
    <citation type="journal article" date="2010" name="Stand. Genomic Sci.">
        <title>Complete genome sequence of Conexibacter woesei type strain (ID131577).</title>
        <authorList>
            <person name="Pukall R."/>
            <person name="Lapidus A."/>
            <person name="Glavina Del Rio T."/>
            <person name="Copeland A."/>
            <person name="Tice H."/>
            <person name="Cheng J.-F."/>
            <person name="Lucas S."/>
            <person name="Chen F."/>
            <person name="Nolan M."/>
            <person name="Bruce D."/>
            <person name="Goodwin L."/>
            <person name="Pitluck S."/>
            <person name="Mavromatis K."/>
            <person name="Ivanova N."/>
            <person name="Ovchinnikova G."/>
            <person name="Pati A."/>
            <person name="Chen A."/>
            <person name="Palaniappan K."/>
            <person name="Land M."/>
            <person name="Hauser L."/>
            <person name="Chang Y.-J."/>
            <person name="Jeffries C.D."/>
            <person name="Chain P."/>
            <person name="Meincke L."/>
            <person name="Sims D."/>
            <person name="Brettin T."/>
            <person name="Detter J.C."/>
            <person name="Rohde M."/>
            <person name="Goeker M."/>
            <person name="Bristow J."/>
            <person name="Eisen J.A."/>
            <person name="Markowitz V."/>
            <person name="Kyrpides N.C."/>
            <person name="Klenk H.-P."/>
            <person name="Hugenholtz P."/>
        </authorList>
    </citation>
    <scope>NUCLEOTIDE SEQUENCE [LARGE SCALE GENOMIC DNA]</scope>
    <source>
        <strain evidence="2">DSM 14684 / CIP 108061 / JCM 11494 / NBRC 100937 / ID131577</strain>
    </source>
</reference>
<evidence type="ECO:0000313" key="2">
    <source>
        <dbReference type="Proteomes" id="UP000008229"/>
    </source>
</evidence>
<dbReference type="AlphaFoldDB" id="D3EYY9"/>
<dbReference type="STRING" id="469383.Cwoe_1435"/>
<proteinExistence type="predicted"/>
<dbReference type="HOGENOM" id="CLU_2952494_0_0_11"/>
<protein>
    <submittedName>
        <fullName evidence="1">Uncharacterized protein</fullName>
    </submittedName>
</protein>
<reference evidence="2" key="2">
    <citation type="submission" date="2010-01" db="EMBL/GenBank/DDBJ databases">
        <title>The complete genome of Conexibacter woesei DSM 14684.</title>
        <authorList>
            <consortium name="US DOE Joint Genome Institute (JGI-PGF)"/>
            <person name="Lucas S."/>
            <person name="Copeland A."/>
            <person name="Lapidus A."/>
            <person name="Glavina del Rio T."/>
            <person name="Dalin E."/>
            <person name="Tice H."/>
            <person name="Bruce D."/>
            <person name="Goodwin L."/>
            <person name="Pitluck S."/>
            <person name="Kyrpides N."/>
            <person name="Mavromatis K."/>
            <person name="Ivanova N."/>
            <person name="Mikhailova N."/>
            <person name="Chertkov O."/>
            <person name="Brettin T."/>
            <person name="Detter J.C."/>
            <person name="Han C."/>
            <person name="Larimer F."/>
            <person name="Land M."/>
            <person name="Hauser L."/>
            <person name="Markowitz V."/>
            <person name="Cheng J.-F."/>
            <person name="Hugenholtz P."/>
            <person name="Woyke T."/>
            <person name="Wu D."/>
            <person name="Pukall R."/>
            <person name="Steenblock K."/>
            <person name="Schneider S."/>
            <person name="Klenk H.-P."/>
            <person name="Eisen J.A."/>
        </authorList>
    </citation>
    <scope>NUCLEOTIDE SEQUENCE [LARGE SCALE GENOMIC DNA]</scope>
    <source>
        <strain evidence="2">DSM 14684 / CIP 108061 / JCM 11494 / NBRC 100937 / ID131577</strain>
    </source>
</reference>
<keyword evidence="2" id="KW-1185">Reference proteome</keyword>
<dbReference type="Proteomes" id="UP000008229">
    <property type="component" value="Chromosome"/>
</dbReference>
<accession>D3EYY9</accession>
<dbReference type="KEGG" id="cwo:Cwoe_1435"/>
<evidence type="ECO:0000313" key="1">
    <source>
        <dbReference type="EMBL" id="ADB49863.1"/>
    </source>
</evidence>
<name>D3EYY9_CONWI</name>
<dbReference type="EMBL" id="CP001854">
    <property type="protein sequence ID" value="ADB49863.1"/>
    <property type="molecule type" value="Genomic_DNA"/>
</dbReference>
<sequence>MNDDPPPAAARLRLALELDPNADPLRGRLVSDDGSVREFTGWLEFARAIEEAAAPRSGG</sequence>
<organism evidence="1 2">
    <name type="scientific">Conexibacter woesei (strain DSM 14684 / CCUG 47730 / CIP 108061 / JCM 11494 / NBRC 100937 / ID131577)</name>
    <dbReference type="NCBI Taxonomy" id="469383"/>
    <lineage>
        <taxon>Bacteria</taxon>
        <taxon>Bacillati</taxon>
        <taxon>Actinomycetota</taxon>
        <taxon>Thermoleophilia</taxon>
        <taxon>Solirubrobacterales</taxon>
        <taxon>Conexibacteraceae</taxon>
        <taxon>Conexibacter</taxon>
    </lineage>
</organism>
<gene>
    <name evidence="1" type="ordered locus">Cwoe_1435</name>
</gene>
<dbReference type="RefSeq" id="WP_012932914.1">
    <property type="nucleotide sequence ID" value="NC_013739.1"/>
</dbReference>